<evidence type="ECO:0000313" key="3">
    <source>
        <dbReference type="Proteomes" id="UP000523007"/>
    </source>
</evidence>
<gene>
    <name evidence="2" type="ORF">F4561_004826</name>
</gene>
<dbReference type="Gene3D" id="3.30.110.170">
    <property type="entry name" value="Protein of unknown function (DUF541), domain 1"/>
    <property type="match status" value="1"/>
</dbReference>
<dbReference type="Pfam" id="PF04402">
    <property type="entry name" value="SIMPL"/>
    <property type="match status" value="1"/>
</dbReference>
<organism evidence="2 3">
    <name type="scientific">Lipingzhangella halophila</name>
    <dbReference type="NCBI Taxonomy" id="1783352"/>
    <lineage>
        <taxon>Bacteria</taxon>
        <taxon>Bacillati</taxon>
        <taxon>Actinomycetota</taxon>
        <taxon>Actinomycetes</taxon>
        <taxon>Streptosporangiales</taxon>
        <taxon>Nocardiopsidaceae</taxon>
        <taxon>Lipingzhangella</taxon>
    </lineage>
</organism>
<dbReference type="EMBL" id="JACHJT010000001">
    <property type="protein sequence ID" value="MBB4934006.1"/>
    <property type="molecule type" value="Genomic_DNA"/>
</dbReference>
<dbReference type="RefSeq" id="WP_184581720.1">
    <property type="nucleotide sequence ID" value="NZ_JACHJT010000001.1"/>
</dbReference>
<evidence type="ECO:0008006" key="4">
    <source>
        <dbReference type="Google" id="ProtNLM"/>
    </source>
</evidence>
<dbReference type="AlphaFoldDB" id="A0A7W7W4P6"/>
<evidence type="ECO:0000256" key="1">
    <source>
        <dbReference type="SAM" id="MobiDB-lite"/>
    </source>
</evidence>
<dbReference type="Proteomes" id="UP000523007">
    <property type="component" value="Unassembled WGS sequence"/>
</dbReference>
<comment type="caution">
    <text evidence="2">The sequence shown here is derived from an EMBL/GenBank/DDBJ whole genome shotgun (WGS) entry which is preliminary data.</text>
</comment>
<dbReference type="PANTHER" id="PTHR34387:SF2">
    <property type="entry name" value="SLR1258 PROTEIN"/>
    <property type="match status" value="1"/>
</dbReference>
<reference evidence="2 3" key="1">
    <citation type="submission" date="2020-08" db="EMBL/GenBank/DDBJ databases">
        <title>Sequencing the genomes of 1000 actinobacteria strains.</title>
        <authorList>
            <person name="Klenk H.-P."/>
        </authorList>
    </citation>
    <scope>NUCLEOTIDE SEQUENCE [LARGE SCALE GENOMIC DNA]</scope>
    <source>
        <strain evidence="2 3">DSM 102030</strain>
    </source>
</reference>
<name>A0A7W7W4P6_9ACTN</name>
<evidence type="ECO:0000313" key="2">
    <source>
        <dbReference type="EMBL" id="MBB4934006.1"/>
    </source>
</evidence>
<dbReference type="PANTHER" id="PTHR34387">
    <property type="entry name" value="SLR1258 PROTEIN"/>
    <property type="match status" value="1"/>
</dbReference>
<dbReference type="InterPro" id="IPR007497">
    <property type="entry name" value="SIMPL/DUF541"/>
</dbReference>
<accession>A0A7W7W4P6</accession>
<dbReference type="Gene3D" id="3.30.70.2970">
    <property type="entry name" value="Protein of unknown function (DUF541), domain 2"/>
    <property type="match status" value="1"/>
</dbReference>
<dbReference type="InterPro" id="IPR052022">
    <property type="entry name" value="26kDa_periplasmic_antigen"/>
</dbReference>
<dbReference type="GO" id="GO:0006974">
    <property type="term" value="P:DNA damage response"/>
    <property type="evidence" value="ECO:0007669"/>
    <property type="project" value="TreeGrafter"/>
</dbReference>
<proteinExistence type="predicted"/>
<feature type="compositionally biased region" description="Polar residues" evidence="1">
    <location>
        <begin position="177"/>
        <end position="187"/>
    </location>
</feature>
<protein>
    <recommendedName>
        <fullName evidence="4">SIMPL domain-containing protein</fullName>
    </recommendedName>
</protein>
<feature type="compositionally biased region" description="Low complexity" evidence="1">
    <location>
        <begin position="195"/>
        <end position="206"/>
    </location>
</feature>
<sequence length="236" mass="25828">MPEANAPNPRPAPIVRVRGSATLEVEPELVRFTVVVAAQDKDRRLTLERLTRRNDTIRGRIREFGDAVEDMNSGALRVQPVLRDGRGERIRNYHGQVRLHVAMNDFGAMGSLLPELADQELSDVQGPWWRLRPNSEVYVRARSRAVREAVERARVYVEALGAQLTGVVELADVGLSSDQGNAPTQQAMGGGSPMRARGAPPGSAEASPPPLNLEPEQIEVSAKLEATFTMSHPSDL</sequence>
<feature type="region of interest" description="Disordered" evidence="1">
    <location>
        <begin position="177"/>
        <end position="215"/>
    </location>
</feature>
<keyword evidence="3" id="KW-1185">Reference proteome</keyword>